<feature type="transmembrane region" description="Helical" evidence="1">
    <location>
        <begin position="234"/>
        <end position="259"/>
    </location>
</feature>
<evidence type="ECO:0000259" key="2">
    <source>
        <dbReference type="Pfam" id="PF25231"/>
    </source>
</evidence>
<feature type="transmembrane region" description="Helical" evidence="1">
    <location>
        <begin position="191"/>
        <end position="214"/>
    </location>
</feature>
<reference evidence="3 4" key="1">
    <citation type="journal article" date="2019" name="Int. J. Syst. Evol. Microbiol.">
        <title>The Global Catalogue of Microorganisms (GCM) 10K type strain sequencing project: providing services to taxonomists for standard genome sequencing and annotation.</title>
        <authorList>
            <consortium name="The Broad Institute Genomics Platform"/>
            <consortium name="The Broad Institute Genome Sequencing Center for Infectious Disease"/>
            <person name="Wu L."/>
            <person name="Ma J."/>
        </authorList>
    </citation>
    <scope>NUCLEOTIDE SEQUENCE [LARGE SCALE GENOMIC DNA]</scope>
    <source>
        <strain evidence="3 4">CGMCC 1.12553</strain>
    </source>
</reference>
<dbReference type="Pfam" id="PF25231">
    <property type="entry name" value="DUF7847"/>
    <property type="match status" value="1"/>
</dbReference>
<gene>
    <name evidence="3" type="ORF">ACFO0N_07275</name>
</gene>
<accession>A0ABD5PAI7</accession>
<dbReference type="EMBL" id="JBHSDS010000003">
    <property type="protein sequence ID" value="MFC4357748.1"/>
    <property type="molecule type" value="Genomic_DNA"/>
</dbReference>
<feature type="domain" description="DUF7847" evidence="2">
    <location>
        <begin position="1"/>
        <end position="266"/>
    </location>
</feature>
<dbReference type="AlphaFoldDB" id="A0ABD5PAI7"/>
<keyword evidence="1" id="KW-0812">Transmembrane</keyword>
<name>A0ABD5PAI7_9EURY</name>
<evidence type="ECO:0000256" key="1">
    <source>
        <dbReference type="SAM" id="Phobius"/>
    </source>
</evidence>
<feature type="transmembrane region" description="Helical" evidence="1">
    <location>
        <begin position="48"/>
        <end position="71"/>
    </location>
</feature>
<organism evidence="3 4">
    <name type="scientific">Halobium salinum</name>
    <dbReference type="NCBI Taxonomy" id="1364940"/>
    <lineage>
        <taxon>Archaea</taxon>
        <taxon>Methanobacteriati</taxon>
        <taxon>Methanobacteriota</taxon>
        <taxon>Stenosarchaea group</taxon>
        <taxon>Halobacteria</taxon>
        <taxon>Halobacteriales</taxon>
        <taxon>Haloferacaceae</taxon>
        <taxon>Halobium</taxon>
    </lineage>
</organism>
<comment type="caution">
    <text evidence="3">The sequence shown here is derived from an EMBL/GenBank/DDBJ whole genome shotgun (WGS) entry which is preliminary data.</text>
</comment>
<keyword evidence="1" id="KW-0472">Membrane</keyword>
<evidence type="ECO:0000313" key="4">
    <source>
        <dbReference type="Proteomes" id="UP001595921"/>
    </source>
</evidence>
<dbReference type="InterPro" id="IPR057169">
    <property type="entry name" value="DUF7847"/>
</dbReference>
<feature type="transmembrane region" description="Helical" evidence="1">
    <location>
        <begin position="92"/>
        <end position="125"/>
    </location>
</feature>
<dbReference type="RefSeq" id="WP_267621941.1">
    <property type="nucleotide sequence ID" value="NZ_JAODIW010000006.1"/>
</dbReference>
<proteinExistence type="predicted"/>
<dbReference type="Proteomes" id="UP001595921">
    <property type="component" value="Unassembled WGS sequence"/>
</dbReference>
<feature type="transmembrane region" description="Helical" evidence="1">
    <location>
        <begin position="131"/>
        <end position="156"/>
    </location>
</feature>
<protein>
    <recommendedName>
        <fullName evidence="2">DUF7847 domain-containing protein</fullName>
    </recommendedName>
</protein>
<keyword evidence="1" id="KW-1133">Transmembrane helix</keyword>
<keyword evidence="4" id="KW-1185">Reference proteome</keyword>
<evidence type="ECO:0000313" key="3">
    <source>
        <dbReference type="EMBL" id="MFC4357748.1"/>
    </source>
</evidence>
<sequence length="274" mass="27686">MGALSSLRTGGRAALRNPVLFGVAALLSLLQLPQFALQLLDPWLASVGSLLFTGVFVFVLPFFMGGILGLANEAVDGETRFATFVESGKAHYVSLLAVYLAVLAVSFVFGIVVTIAAVAMGVAAVAGGSGGGLALFGVGAVVLLVALVGFLLLFFLQFYGQAIVVDDLGAVDGLKRSAAVVRRNLLSTFGYTLFVSLVGGGFGLVVGVTSALLTTPTGPAPTPAAPTVGVAQPSLALVAVLSAVVLVGGTLMGGLFSAYSVAFYRDIRGATPSV</sequence>